<accession>A0A4V2J4S0</accession>
<name>A0A4V2J4S0_9BACL</name>
<comment type="caution">
    <text evidence="3">The sequence shown here is derived from an EMBL/GenBank/DDBJ whole genome shotgun (WGS) entry which is preliminary data.</text>
</comment>
<keyword evidence="4" id="KW-1185">Reference proteome</keyword>
<sequence length="383" mass="44927">MFHFESDSSEYQNYFFDAIRLLARGLCEIDDGRENGNLAGLPASWRIASGRLQLISLANHLTVRFPLTLDEQINWWSLPLNKWQFPQCEKWFSYEEDESPPILYDKQLGITDYCVNIAQEGDDPIYEQDTRAFMALRNKLKLAGKESVYREVRRFLIEHSTLDPNVSLSIDNNNEELLNYEGELRSFYEAVPSYYAINGIINLCPRCGWTLKKTKEGRFECDTEKCRKLIGEFETKKKHIQSRKLMRVKRGIRRYIVDPGLTEMSLYRTIVKRYLKTNLKVELYPEFDKFDLRIQFEDGEVWVFDLKDWSCSASLAQASPHFLDPHSWKKAFLVFPDYKSDAYFDRFMYLYKPKAQKGVQVKSVAQTLKAIDKKIKLLRAGGQ</sequence>
<feature type="domain" description="REase associating with pPIWI RE" evidence="1">
    <location>
        <begin position="260"/>
        <end position="376"/>
    </location>
</feature>
<evidence type="ECO:0008006" key="5">
    <source>
        <dbReference type="Google" id="ProtNLM"/>
    </source>
</evidence>
<dbReference type="InterPro" id="IPR041191">
    <property type="entry name" value="pPIWI_RE_Y"/>
</dbReference>
<gene>
    <name evidence="3" type="ORF">EYB31_06500</name>
</gene>
<dbReference type="OrthoDB" id="580959at2"/>
<evidence type="ECO:0000259" key="2">
    <source>
        <dbReference type="Pfam" id="PF18156"/>
    </source>
</evidence>
<proteinExistence type="predicted"/>
<feature type="domain" description="pPIWI-RE three-gene island" evidence="2">
    <location>
        <begin position="19"/>
        <end position="160"/>
    </location>
</feature>
<evidence type="ECO:0000313" key="4">
    <source>
        <dbReference type="Proteomes" id="UP000293142"/>
    </source>
</evidence>
<organism evidence="3 4">
    <name type="scientific">Paenibacillus thalictri</name>
    <dbReference type="NCBI Taxonomy" id="2527873"/>
    <lineage>
        <taxon>Bacteria</taxon>
        <taxon>Bacillati</taxon>
        <taxon>Bacillota</taxon>
        <taxon>Bacilli</taxon>
        <taxon>Bacillales</taxon>
        <taxon>Paenibacillaceae</taxon>
        <taxon>Paenibacillus</taxon>
    </lineage>
</organism>
<evidence type="ECO:0000313" key="3">
    <source>
        <dbReference type="EMBL" id="TBL80862.1"/>
    </source>
</evidence>
<reference evidence="3 4" key="1">
    <citation type="submission" date="2019-02" db="EMBL/GenBank/DDBJ databases">
        <title>Paenibacillus sp. nov., isolated from surface-sterilized tissue of Thalictrum simplex L.</title>
        <authorList>
            <person name="Tuo L."/>
        </authorList>
    </citation>
    <scope>NUCLEOTIDE SEQUENCE [LARGE SCALE GENOMIC DNA]</scope>
    <source>
        <strain evidence="3 4">N2SHLJ1</strain>
    </source>
</reference>
<dbReference type="Pfam" id="PF18156">
    <property type="entry name" value="pPIWI_RE_Y"/>
    <property type="match status" value="1"/>
</dbReference>
<dbReference type="Pfam" id="PF18154">
    <property type="entry name" value="pPIWI_RE_REase"/>
    <property type="match status" value="1"/>
</dbReference>
<evidence type="ECO:0000259" key="1">
    <source>
        <dbReference type="Pfam" id="PF18154"/>
    </source>
</evidence>
<protein>
    <recommendedName>
        <fullName evidence="5">REase associating with pPIWI RE domain-containing protein</fullName>
    </recommendedName>
</protein>
<dbReference type="AlphaFoldDB" id="A0A4V2J4S0"/>
<dbReference type="InterPro" id="IPR040828">
    <property type="entry name" value="pPIWI_RE_REase"/>
</dbReference>
<dbReference type="EMBL" id="SIRE01000004">
    <property type="protein sequence ID" value="TBL80862.1"/>
    <property type="molecule type" value="Genomic_DNA"/>
</dbReference>
<dbReference type="RefSeq" id="WP_131012466.1">
    <property type="nucleotide sequence ID" value="NZ_SIRE01000004.1"/>
</dbReference>
<dbReference type="Proteomes" id="UP000293142">
    <property type="component" value="Unassembled WGS sequence"/>
</dbReference>